<evidence type="ECO:0008006" key="3">
    <source>
        <dbReference type="Google" id="ProtNLM"/>
    </source>
</evidence>
<keyword evidence="2" id="KW-1185">Reference proteome</keyword>
<protein>
    <recommendedName>
        <fullName evidence="3">Cholesterol esterase</fullName>
    </recommendedName>
</protein>
<name>A0A2S2BP70_9NOCA</name>
<evidence type="ECO:0000313" key="1">
    <source>
        <dbReference type="EMBL" id="AWK70426.1"/>
    </source>
</evidence>
<dbReference type="Proteomes" id="UP000245711">
    <property type="component" value="Chromosome"/>
</dbReference>
<dbReference type="KEGG" id="roz:CBI38_01425"/>
<organism evidence="1 2">
    <name type="scientific">Rhodococcus oxybenzonivorans</name>
    <dbReference type="NCBI Taxonomy" id="1990687"/>
    <lineage>
        <taxon>Bacteria</taxon>
        <taxon>Bacillati</taxon>
        <taxon>Actinomycetota</taxon>
        <taxon>Actinomycetes</taxon>
        <taxon>Mycobacteriales</taxon>
        <taxon>Nocardiaceae</taxon>
        <taxon>Rhodococcus</taxon>
    </lineage>
</organism>
<dbReference type="OrthoDB" id="4466880at2"/>
<dbReference type="EMBL" id="CP021354">
    <property type="protein sequence ID" value="AWK70426.1"/>
    <property type="molecule type" value="Genomic_DNA"/>
</dbReference>
<reference evidence="1 2" key="1">
    <citation type="submission" date="2017-05" db="EMBL/GenBank/DDBJ databases">
        <title>Isolation of Rhodococcus sp. S2-17 biodegrading of BP-3.</title>
        <authorList>
            <person name="Lee Y."/>
            <person name="Kim K.H."/>
            <person name="Chun B.H."/>
            <person name="Jung H.S."/>
            <person name="Jeon C.O."/>
        </authorList>
    </citation>
    <scope>NUCLEOTIDE SEQUENCE [LARGE SCALE GENOMIC DNA]</scope>
    <source>
        <strain evidence="1 2">S2-17</strain>
    </source>
</reference>
<dbReference type="RefSeq" id="WP_109325764.1">
    <property type="nucleotide sequence ID" value="NZ_CP021354.1"/>
</dbReference>
<sequence>MGALRKGRFAAIVSGGLLAATILGAGIAGGQLPMNVALSGQRFVGTMSAVEGESITVFPRQVETKAGQLPTVAILIESARLTDVCLSTVAHGLPLVGDVTMFLRVPGEGTTARDLVADASVLGGSIGISNVEMGADVSATGDVQGVVTSGMVAAESSMTGARLEGVSLTATSLSLRDFTITSEMGAKSC</sequence>
<dbReference type="InterPro" id="IPR046198">
    <property type="entry name" value="DUF6230"/>
</dbReference>
<gene>
    <name evidence="1" type="ORF">CBI38_01425</name>
</gene>
<proteinExistence type="predicted"/>
<dbReference type="AlphaFoldDB" id="A0A2S2BP70"/>
<accession>A0A2S2BP70</accession>
<dbReference type="Pfam" id="PF19741">
    <property type="entry name" value="DUF6230"/>
    <property type="match status" value="1"/>
</dbReference>
<evidence type="ECO:0000313" key="2">
    <source>
        <dbReference type="Proteomes" id="UP000245711"/>
    </source>
</evidence>